<dbReference type="EMBL" id="ML208910">
    <property type="protein sequence ID" value="TFK59714.1"/>
    <property type="molecule type" value="Genomic_DNA"/>
</dbReference>
<evidence type="ECO:0000313" key="1">
    <source>
        <dbReference type="EMBL" id="TFK59714.1"/>
    </source>
</evidence>
<organism evidence="1 2">
    <name type="scientific">Pluteus cervinus</name>
    <dbReference type="NCBI Taxonomy" id="181527"/>
    <lineage>
        <taxon>Eukaryota</taxon>
        <taxon>Fungi</taxon>
        <taxon>Dikarya</taxon>
        <taxon>Basidiomycota</taxon>
        <taxon>Agaricomycotina</taxon>
        <taxon>Agaricomycetes</taxon>
        <taxon>Agaricomycetidae</taxon>
        <taxon>Agaricales</taxon>
        <taxon>Pluteineae</taxon>
        <taxon>Pluteaceae</taxon>
        <taxon>Pluteus</taxon>
    </lineage>
</organism>
<gene>
    <name evidence="1" type="ORF">BDN72DRAFT_851107</name>
</gene>
<evidence type="ECO:0000313" key="2">
    <source>
        <dbReference type="Proteomes" id="UP000308600"/>
    </source>
</evidence>
<accession>A0ACD3A2U5</accession>
<protein>
    <submittedName>
        <fullName evidence="1">Uncharacterized protein</fullName>
    </submittedName>
</protein>
<keyword evidence="2" id="KW-1185">Reference proteome</keyword>
<reference evidence="1 2" key="1">
    <citation type="journal article" date="2019" name="Nat. Ecol. Evol.">
        <title>Megaphylogeny resolves global patterns of mushroom evolution.</title>
        <authorList>
            <person name="Varga T."/>
            <person name="Krizsan K."/>
            <person name="Foldi C."/>
            <person name="Dima B."/>
            <person name="Sanchez-Garcia M."/>
            <person name="Sanchez-Ramirez S."/>
            <person name="Szollosi G.J."/>
            <person name="Szarkandi J.G."/>
            <person name="Papp V."/>
            <person name="Albert L."/>
            <person name="Andreopoulos W."/>
            <person name="Angelini C."/>
            <person name="Antonin V."/>
            <person name="Barry K.W."/>
            <person name="Bougher N.L."/>
            <person name="Buchanan P."/>
            <person name="Buyck B."/>
            <person name="Bense V."/>
            <person name="Catcheside P."/>
            <person name="Chovatia M."/>
            <person name="Cooper J."/>
            <person name="Damon W."/>
            <person name="Desjardin D."/>
            <person name="Finy P."/>
            <person name="Geml J."/>
            <person name="Haridas S."/>
            <person name="Hughes K."/>
            <person name="Justo A."/>
            <person name="Karasinski D."/>
            <person name="Kautmanova I."/>
            <person name="Kiss B."/>
            <person name="Kocsube S."/>
            <person name="Kotiranta H."/>
            <person name="LaButti K.M."/>
            <person name="Lechner B.E."/>
            <person name="Liimatainen K."/>
            <person name="Lipzen A."/>
            <person name="Lukacs Z."/>
            <person name="Mihaltcheva S."/>
            <person name="Morgado L.N."/>
            <person name="Niskanen T."/>
            <person name="Noordeloos M.E."/>
            <person name="Ohm R.A."/>
            <person name="Ortiz-Santana B."/>
            <person name="Ovrebo C."/>
            <person name="Racz N."/>
            <person name="Riley R."/>
            <person name="Savchenko A."/>
            <person name="Shiryaev A."/>
            <person name="Soop K."/>
            <person name="Spirin V."/>
            <person name="Szebenyi C."/>
            <person name="Tomsovsky M."/>
            <person name="Tulloss R.E."/>
            <person name="Uehling J."/>
            <person name="Grigoriev I.V."/>
            <person name="Vagvolgyi C."/>
            <person name="Papp T."/>
            <person name="Martin F.M."/>
            <person name="Miettinen O."/>
            <person name="Hibbett D.S."/>
            <person name="Nagy L.G."/>
        </authorList>
    </citation>
    <scope>NUCLEOTIDE SEQUENCE [LARGE SCALE GENOMIC DNA]</scope>
    <source>
        <strain evidence="1 2">NL-1719</strain>
    </source>
</reference>
<proteinExistence type="predicted"/>
<sequence length="101" mass="11818">MTLMGLQSLRDLPPYPTDAANWPVIQGTTQPALRFRWDEEWDSPINQCGLQCVLDWVCGRDWHGDERMRELLQEYHDTDVLEYTLDIFRQLQTGSLLLHSA</sequence>
<name>A0ACD3A2U5_9AGAR</name>
<dbReference type="Proteomes" id="UP000308600">
    <property type="component" value="Unassembled WGS sequence"/>
</dbReference>